<dbReference type="EMBL" id="KV878348">
    <property type="protein sequence ID" value="OJJ44486.1"/>
    <property type="molecule type" value="Genomic_DNA"/>
</dbReference>
<dbReference type="InterPro" id="IPR036259">
    <property type="entry name" value="MFS_trans_sf"/>
</dbReference>
<evidence type="ECO:0000256" key="5">
    <source>
        <dbReference type="SAM" id="Phobius"/>
    </source>
</evidence>
<sequence length="553" mass="61135">MTVSAAEAVDRVPGTVRLVDFGHQLHNVKHQTGKSDVVLIPQPTSNPNDPLNWSKARKEYHFWLLWIWGFIAAVSVNWSGPVWTQLADDLHTDYVHLNISSALCWLFLGIGCVLLQPTSMKIGRRPVYILGTLFNIAGCICGGLMHTVKQYFAVNILTGFGAAPVDSLVEISTTDLFFLHERGTRLSLYIFAIYAGSYLGPVASGYIAASQDWRWCFWYLVIFFAVLLLVQILSLEESSFRRPAQPLLGEDVAAAKTINYDDEEAAAAAAAAAATVYENEEERQGETDSDSPPVKTFTQRLRLWDVSQNDPRSWLLLAIQPFSLLVFPPIVWAGVVYGVQVMWLSLLASTQSLIFNAAPYNFSVEVVGDTNFAAFIGGSLGMLWGGSLSDWYTQRLARRNNGIMEPEFRLWMMLPLAIINTAGVLMYGVGAAQGAHWIVPAGFGTAFIGFGIGSGGAIAITYAVDCYPEVASESLVLMLFLRNMVGTGFTFAIQPWLDLDGLQTTSIIMAVLCLVFNLSFVIFTWKGKSMRRWTAKRYWSMAERSRAVHAAVI</sequence>
<keyword evidence="8" id="KW-1185">Reference proteome</keyword>
<dbReference type="OrthoDB" id="5215911at2759"/>
<dbReference type="GO" id="GO:0005886">
    <property type="term" value="C:plasma membrane"/>
    <property type="evidence" value="ECO:0007669"/>
    <property type="project" value="TreeGrafter"/>
</dbReference>
<feature type="transmembrane region" description="Helical" evidence="5">
    <location>
        <begin position="95"/>
        <end position="115"/>
    </location>
</feature>
<dbReference type="SUPFAM" id="SSF103473">
    <property type="entry name" value="MFS general substrate transporter"/>
    <property type="match status" value="1"/>
</dbReference>
<dbReference type="Proteomes" id="UP000184188">
    <property type="component" value="Unassembled WGS sequence"/>
</dbReference>
<evidence type="ECO:0000259" key="6">
    <source>
        <dbReference type="PROSITE" id="PS50850"/>
    </source>
</evidence>
<dbReference type="PANTHER" id="PTHR23502:SF34">
    <property type="entry name" value="PROTEIN HOL1"/>
    <property type="match status" value="1"/>
</dbReference>
<feature type="transmembrane region" description="Helical" evidence="5">
    <location>
        <begin position="127"/>
        <end position="148"/>
    </location>
</feature>
<feature type="transmembrane region" description="Helical" evidence="5">
    <location>
        <begin position="475"/>
        <end position="493"/>
    </location>
</feature>
<dbReference type="PROSITE" id="PS50850">
    <property type="entry name" value="MFS"/>
    <property type="match status" value="1"/>
</dbReference>
<dbReference type="STRING" id="1073090.A0A1L9SBH2"/>
<evidence type="ECO:0000256" key="3">
    <source>
        <dbReference type="ARBA" id="ARBA00022989"/>
    </source>
</evidence>
<feature type="transmembrane region" description="Helical" evidence="5">
    <location>
        <begin position="186"/>
        <end position="209"/>
    </location>
</feature>
<feature type="transmembrane region" description="Helical" evidence="5">
    <location>
        <begin position="62"/>
        <end position="83"/>
    </location>
</feature>
<accession>A0A1L9SBH2</accession>
<comment type="subcellular location">
    <subcellularLocation>
        <location evidence="1">Membrane</location>
        <topology evidence="1">Multi-pass membrane protein</topology>
    </subcellularLocation>
</comment>
<keyword evidence="4 5" id="KW-0472">Membrane</keyword>
<feature type="transmembrane region" description="Helical" evidence="5">
    <location>
        <begin position="437"/>
        <end position="463"/>
    </location>
</feature>
<keyword evidence="3 5" id="KW-1133">Transmembrane helix</keyword>
<evidence type="ECO:0000256" key="1">
    <source>
        <dbReference type="ARBA" id="ARBA00004141"/>
    </source>
</evidence>
<protein>
    <recommendedName>
        <fullName evidence="6">Major facilitator superfamily (MFS) profile domain-containing protein</fullName>
    </recommendedName>
</protein>
<proteinExistence type="predicted"/>
<dbReference type="AlphaFoldDB" id="A0A1L9SBH2"/>
<dbReference type="GeneID" id="34613733"/>
<evidence type="ECO:0000256" key="2">
    <source>
        <dbReference type="ARBA" id="ARBA00022692"/>
    </source>
</evidence>
<feature type="transmembrane region" description="Helical" evidence="5">
    <location>
        <begin position="341"/>
        <end position="360"/>
    </location>
</feature>
<dbReference type="GO" id="GO:0022857">
    <property type="term" value="F:transmembrane transporter activity"/>
    <property type="evidence" value="ECO:0007669"/>
    <property type="project" value="InterPro"/>
</dbReference>
<dbReference type="RefSeq" id="XP_022578996.1">
    <property type="nucleotide sequence ID" value="XM_022727269.1"/>
</dbReference>
<keyword evidence="2 5" id="KW-0812">Transmembrane</keyword>
<feature type="transmembrane region" description="Helical" evidence="5">
    <location>
        <begin position="505"/>
        <end position="525"/>
    </location>
</feature>
<name>A0A1L9SBH2_9EURO</name>
<dbReference type="PANTHER" id="PTHR23502">
    <property type="entry name" value="MAJOR FACILITATOR SUPERFAMILY"/>
    <property type="match status" value="1"/>
</dbReference>
<dbReference type="VEuPathDB" id="FungiDB:ASPZODRAFT_18676"/>
<reference evidence="8" key="1">
    <citation type="journal article" date="2017" name="Genome Biol.">
        <title>Comparative genomics reveals high biological diversity and specific adaptations in the industrially and medically important fungal genus Aspergillus.</title>
        <authorList>
            <person name="de Vries R.P."/>
            <person name="Riley R."/>
            <person name="Wiebenga A."/>
            <person name="Aguilar-Osorio G."/>
            <person name="Amillis S."/>
            <person name="Uchima C.A."/>
            <person name="Anderluh G."/>
            <person name="Asadollahi M."/>
            <person name="Askin M."/>
            <person name="Barry K."/>
            <person name="Battaglia E."/>
            <person name="Bayram O."/>
            <person name="Benocci T."/>
            <person name="Braus-Stromeyer S.A."/>
            <person name="Caldana C."/>
            <person name="Canovas D."/>
            <person name="Cerqueira G.C."/>
            <person name="Chen F."/>
            <person name="Chen W."/>
            <person name="Choi C."/>
            <person name="Clum A."/>
            <person name="Dos Santos R.A."/>
            <person name="Damasio A.R."/>
            <person name="Diallinas G."/>
            <person name="Emri T."/>
            <person name="Fekete E."/>
            <person name="Flipphi M."/>
            <person name="Freyberg S."/>
            <person name="Gallo A."/>
            <person name="Gournas C."/>
            <person name="Habgood R."/>
            <person name="Hainaut M."/>
            <person name="Harispe M.L."/>
            <person name="Henrissat B."/>
            <person name="Hilden K.S."/>
            <person name="Hope R."/>
            <person name="Hossain A."/>
            <person name="Karabika E."/>
            <person name="Karaffa L."/>
            <person name="Karanyi Z."/>
            <person name="Krasevec N."/>
            <person name="Kuo A."/>
            <person name="Kusch H."/>
            <person name="LaButti K."/>
            <person name="Lagendijk E.L."/>
            <person name="Lapidus A."/>
            <person name="Levasseur A."/>
            <person name="Lindquist E."/>
            <person name="Lipzen A."/>
            <person name="Logrieco A.F."/>
            <person name="MacCabe A."/>
            <person name="Maekelae M.R."/>
            <person name="Malavazi I."/>
            <person name="Melin P."/>
            <person name="Meyer V."/>
            <person name="Mielnichuk N."/>
            <person name="Miskei M."/>
            <person name="Molnar A.P."/>
            <person name="Mule G."/>
            <person name="Ngan C.Y."/>
            <person name="Orejas M."/>
            <person name="Orosz E."/>
            <person name="Ouedraogo J.P."/>
            <person name="Overkamp K.M."/>
            <person name="Park H.-S."/>
            <person name="Perrone G."/>
            <person name="Piumi F."/>
            <person name="Punt P.J."/>
            <person name="Ram A.F."/>
            <person name="Ramon A."/>
            <person name="Rauscher S."/>
            <person name="Record E."/>
            <person name="Riano-Pachon D.M."/>
            <person name="Robert V."/>
            <person name="Roehrig J."/>
            <person name="Ruller R."/>
            <person name="Salamov A."/>
            <person name="Salih N.S."/>
            <person name="Samson R.A."/>
            <person name="Sandor E."/>
            <person name="Sanguinetti M."/>
            <person name="Schuetze T."/>
            <person name="Sepcic K."/>
            <person name="Shelest E."/>
            <person name="Sherlock G."/>
            <person name="Sophianopoulou V."/>
            <person name="Squina F.M."/>
            <person name="Sun H."/>
            <person name="Susca A."/>
            <person name="Todd R.B."/>
            <person name="Tsang A."/>
            <person name="Unkles S.E."/>
            <person name="van de Wiele N."/>
            <person name="van Rossen-Uffink D."/>
            <person name="Oliveira J.V."/>
            <person name="Vesth T.C."/>
            <person name="Visser J."/>
            <person name="Yu J.-H."/>
            <person name="Zhou M."/>
            <person name="Andersen M.R."/>
            <person name="Archer D.B."/>
            <person name="Baker S.E."/>
            <person name="Benoit I."/>
            <person name="Brakhage A.A."/>
            <person name="Braus G.H."/>
            <person name="Fischer R."/>
            <person name="Frisvad J.C."/>
            <person name="Goldman G.H."/>
            <person name="Houbraken J."/>
            <person name="Oakley B."/>
            <person name="Pocsi I."/>
            <person name="Scazzocchio C."/>
            <person name="Seiboth B."/>
            <person name="vanKuyk P.A."/>
            <person name="Wortman J."/>
            <person name="Dyer P.S."/>
            <person name="Grigoriev I.V."/>
        </authorList>
    </citation>
    <scope>NUCLEOTIDE SEQUENCE [LARGE SCALE GENOMIC DNA]</scope>
    <source>
        <strain evidence="8">CBS 506.65</strain>
    </source>
</reference>
<dbReference type="InterPro" id="IPR020846">
    <property type="entry name" value="MFS_dom"/>
</dbReference>
<evidence type="ECO:0000256" key="4">
    <source>
        <dbReference type="ARBA" id="ARBA00023136"/>
    </source>
</evidence>
<dbReference type="GO" id="GO:0000324">
    <property type="term" value="C:fungal-type vacuole"/>
    <property type="evidence" value="ECO:0007669"/>
    <property type="project" value="TreeGrafter"/>
</dbReference>
<evidence type="ECO:0000313" key="8">
    <source>
        <dbReference type="Proteomes" id="UP000184188"/>
    </source>
</evidence>
<gene>
    <name evidence="7" type="ORF">ASPZODRAFT_18676</name>
</gene>
<feature type="transmembrane region" description="Helical" evidence="5">
    <location>
        <begin position="314"/>
        <end position="334"/>
    </location>
</feature>
<feature type="transmembrane region" description="Helical" evidence="5">
    <location>
        <begin position="410"/>
        <end position="431"/>
    </location>
</feature>
<organism evidence="7 8">
    <name type="scientific">Penicilliopsis zonata CBS 506.65</name>
    <dbReference type="NCBI Taxonomy" id="1073090"/>
    <lineage>
        <taxon>Eukaryota</taxon>
        <taxon>Fungi</taxon>
        <taxon>Dikarya</taxon>
        <taxon>Ascomycota</taxon>
        <taxon>Pezizomycotina</taxon>
        <taxon>Eurotiomycetes</taxon>
        <taxon>Eurotiomycetidae</taxon>
        <taxon>Eurotiales</taxon>
        <taxon>Aspergillaceae</taxon>
        <taxon>Penicilliopsis</taxon>
    </lineage>
</organism>
<dbReference type="Gene3D" id="1.20.1250.20">
    <property type="entry name" value="MFS general substrate transporter like domains"/>
    <property type="match status" value="1"/>
</dbReference>
<evidence type="ECO:0000313" key="7">
    <source>
        <dbReference type="EMBL" id="OJJ44486.1"/>
    </source>
</evidence>
<feature type="domain" description="Major facilitator superfamily (MFS) profile" evidence="6">
    <location>
        <begin position="61"/>
        <end position="528"/>
    </location>
</feature>
<dbReference type="InterPro" id="IPR011701">
    <property type="entry name" value="MFS"/>
</dbReference>
<dbReference type="Pfam" id="PF07690">
    <property type="entry name" value="MFS_1"/>
    <property type="match status" value="1"/>
</dbReference>
<feature type="transmembrane region" description="Helical" evidence="5">
    <location>
        <begin position="216"/>
        <end position="235"/>
    </location>
</feature>
<feature type="transmembrane region" description="Helical" evidence="5">
    <location>
        <begin position="372"/>
        <end position="389"/>
    </location>
</feature>